<evidence type="ECO:0000256" key="2">
    <source>
        <dbReference type="SAM" id="MobiDB-lite"/>
    </source>
</evidence>
<feature type="coiled-coil region" evidence="1">
    <location>
        <begin position="15"/>
        <end position="42"/>
    </location>
</feature>
<reference evidence="3" key="2">
    <citation type="submission" date="2017-11" db="EMBL/GenBank/DDBJ databases">
        <title>Coralsnake Venomics: Analyses of Venom Gland Transcriptomes and Proteomes of Six Brazilian Taxa.</title>
        <authorList>
            <person name="Aird S.D."/>
            <person name="Jorge da Silva N."/>
            <person name="Qiu L."/>
            <person name="Villar-Briones A."/>
            <person name="Aparecida-Saddi V."/>
            <person name="Campos-Telles M.P."/>
            <person name="Grau M."/>
            <person name="Mikheyev A.S."/>
        </authorList>
    </citation>
    <scope>NUCLEOTIDE SEQUENCE</scope>
    <source>
        <tissue evidence="3">Venom_gland</tissue>
    </source>
</reference>
<reference evidence="3" key="1">
    <citation type="submission" date="2017-07" db="EMBL/GenBank/DDBJ databases">
        <authorList>
            <person name="Mikheyev A."/>
            <person name="Grau M."/>
        </authorList>
    </citation>
    <scope>NUCLEOTIDE SEQUENCE</scope>
    <source>
        <tissue evidence="3">Venom_gland</tissue>
    </source>
</reference>
<dbReference type="EMBL" id="IACK01100663">
    <property type="protein sequence ID" value="LAA82195.1"/>
    <property type="molecule type" value="Transcribed_RNA"/>
</dbReference>
<dbReference type="AlphaFoldDB" id="A0A2D4IDC0"/>
<feature type="region of interest" description="Disordered" evidence="2">
    <location>
        <begin position="51"/>
        <end position="115"/>
    </location>
</feature>
<sequence>MDYIWEDINNALTVLIQWLGKNLQEEEELQEEKKEKKGIMIEKRKYGRMSVGRALKKKQSIKDKKRGELWVNGEKDKPNNEKGERNSKRQGEKREGSRFEGKVQEMDAMEGIVKY</sequence>
<organism evidence="3">
    <name type="scientific">Micrurus lemniscatus lemniscatus</name>
    <dbReference type="NCBI Taxonomy" id="129467"/>
    <lineage>
        <taxon>Eukaryota</taxon>
        <taxon>Metazoa</taxon>
        <taxon>Chordata</taxon>
        <taxon>Craniata</taxon>
        <taxon>Vertebrata</taxon>
        <taxon>Euteleostomi</taxon>
        <taxon>Lepidosauria</taxon>
        <taxon>Squamata</taxon>
        <taxon>Bifurcata</taxon>
        <taxon>Unidentata</taxon>
        <taxon>Episquamata</taxon>
        <taxon>Toxicofera</taxon>
        <taxon>Serpentes</taxon>
        <taxon>Colubroidea</taxon>
        <taxon>Elapidae</taxon>
        <taxon>Elapinae</taxon>
        <taxon>Micrurus</taxon>
    </lineage>
</organism>
<keyword evidence="1" id="KW-0175">Coiled coil</keyword>
<evidence type="ECO:0000256" key="1">
    <source>
        <dbReference type="SAM" id="Coils"/>
    </source>
</evidence>
<evidence type="ECO:0000313" key="3">
    <source>
        <dbReference type="EMBL" id="LAA82195.1"/>
    </source>
</evidence>
<proteinExistence type="predicted"/>
<protein>
    <submittedName>
        <fullName evidence="3">Uncharacterized protein</fullName>
    </submittedName>
</protein>
<name>A0A2D4IDC0_MICLE</name>
<feature type="compositionally biased region" description="Basic and acidic residues" evidence="2">
    <location>
        <begin position="60"/>
        <end position="105"/>
    </location>
</feature>
<accession>A0A2D4IDC0</accession>